<proteinExistence type="predicted"/>
<gene>
    <name evidence="7" type="ORF">A3770_04p33690</name>
</gene>
<dbReference type="OrthoDB" id="10251809at2759"/>
<keyword evidence="1" id="KW-0880">Kelch repeat</keyword>
<evidence type="ECO:0000256" key="3">
    <source>
        <dbReference type="ARBA" id="ARBA00022737"/>
    </source>
</evidence>
<evidence type="ECO:0000256" key="1">
    <source>
        <dbReference type="ARBA" id="ARBA00022441"/>
    </source>
</evidence>
<dbReference type="Pfam" id="PF24681">
    <property type="entry name" value="Kelch_KLHDC2_KLHL20_DRC7"/>
    <property type="match status" value="1"/>
</dbReference>
<organism evidence="7 8">
    <name type="scientific">Chloropicon primus</name>
    <dbReference type="NCBI Taxonomy" id="1764295"/>
    <lineage>
        <taxon>Eukaryota</taxon>
        <taxon>Viridiplantae</taxon>
        <taxon>Chlorophyta</taxon>
        <taxon>Chloropicophyceae</taxon>
        <taxon>Chloropicales</taxon>
        <taxon>Chloropicaceae</taxon>
        <taxon>Chloropicon</taxon>
    </lineage>
</organism>
<dbReference type="Gene3D" id="2.60.120.200">
    <property type="match status" value="6"/>
</dbReference>
<keyword evidence="4" id="KW-1015">Disulfide bond</keyword>
<feature type="signal peptide" evidence="5">
    <location>
        <begin position="1"/>
        <end position="25"/>
    </location>
</feature>
<evidence type="ECO:0000256" key="5">
    <source>
        <dbReference type="SAM" id="SignalP"/>
    </source>
</evidence>
<accession>A0A5B8MKQ8</accession>
<evidence type="ECO:0000256" key="2">
    <source>
        <dbReference type="ARBA" id="ARBA00022729"/>
    </source>
</evidence>
<dbReference type="EMBL" id="CP031037">
    <property type="protein sequence ID" value="QDZ20851.1"/>
    <property type="molecule type" value="Genomic_DNA"/>
</dbReference>
<name>A0A5B8MKQ8_9CHLO</name>
<evidence type="ECO:0000256" key="4">
    <source>
        <dbReference type="ARBA" id="ARBA00023157"/>
    </source>
</evidence>
<keyword evidence="2 5" id="KW-0732">Signal</keyword>
<dbReference type="Gene3D" id="2.60.40.10">
    <property type="entry name" value="Immunoglobulins"/>
    <property type="match status" value="1"/>
</dbReference>
<dbReference type="Pfam" id="PF01344">
    <property type="entry name" value="Kelch_1"/>
    <property type="match status" value="1"/>
</dbReference>
<keyword evidence="8" id="KW-1185">Reference proteome</keyword>
<feature type="domain" description="LamG-like jellyroll fold" evidence="6">
    <location>
        <begin position="1210"/>
        <end position="1350"/>
    </location>
</feature>
<reference evidence="7 8" key="1">
    <citation type="submission" date="2018-07" db="EMBL/GenBank/DDBJ databases">
        <title>The complete nuclear genome of the prasinophyte Chloropicon primus (CCMP1205).</title>
        <authorList>
            <person name="Pombert J.-F."/>
            <person name="Otis C."/>
            <person name="Turmel M."/>
            <person name="Lemieux C."/>
        </authorList>
    </citation>
    <scope>NUCLEOTIDE SEQUENCE [LARGE SCALE GENOMIC DNA]</scope>
    <source>
        <strain evidence="7 8">CCMP1205</strain>
    </source>
</reference>
<dbReference type="Gene3D" id="2.120.10.80">
    <property type="entry name" value="Kelch-type beta propeller"/>
    <property type="match status" value="2"/>
</dbReference>
<dbReference type="SUPFAM" id="SSF49899">
    <property type="entry name" value="Concanavalin A-like lectins/glucanases"/>
    <property type="match status" value="6"/>
</dbReference>
<protein>
    <recommendedName>
        <fullName evidence="6">LamG-like jellyroll fold domain-containing protein</fullName>
    </recommendedName>
</protein>
<dbReference type="PANTHER" id="PTHR46093:SF18">
    <property type="entry name" value="FIBRONECTIN TYPE-III DOMAIN-CONTAINING PROTEIN"/>
    <property type="match status" value="1"/>
</dbReference>
<dbReference type="InterPro" id="IPR006652">
    <property type="entry name" value="Kelch_1"/>
</dbReference>
<dbReference type="SUPFAM" id="SSF117281">
    <property type="entry name" value="Kelch motif"/>
    <property type="match status" value="1"/>
</dbReference>
<dbReference type="SMART" id="SM00560">
    <property type="entry name" value="LamGL"/>
    <property type="match status" value="1"/>
</dbReference>
<dbReference type="Proteomes" id="UP000316726">
    <property type="component" value="Chromosome 4"/>
</dbReference>
<dbReference type="InterPro" id="IPR013783">
    <property type="entry name" value="Ig-like_fold"/>
</dbReference>
<dbReference type="PANTHER" id="PTHR46093">
    <property type="entry name" value="ACYL-COA-BINDING DOMAIN-CONTAINING PROTEIN 5"/>
    <property type="match status" value="1"/>
</dbReference>
<dbReference type="InterPro" id="IPR006558">
    <property type="entry name" value="LamG-like"/>
</dbReference>
<dbReference type="InterPro" id="IPR013320">
    <property type="entry name" value="ConA-like_dom_sf"/>
</dbReference>
<evidence type="ECO:0000313" key="7">
    <source>
        <dbReference type="EMBL" id="QDZ20851.1"/>
    </source>
</evidence>
<evidence type="ECO:0000313" key="8">
    <source>
        <dbReference type="Proteomes" id="UP000316726"/>
    </source>
</evidence>
<dbReference type="STRING" id="1764295.A0A5B8MKQ8"/>
<dbReference type="Pfam" id="PF13385">
    <property type="entry name" value="Laminin_G_3"/>
    <property type="match status" value="3"/>
</dbReference>
<feature type="chain" id="PRO_5023025339" description="LamG-like jellyroll fold domain-containing protein" evidence="5">
    <location>
        <begin position="26"/>
        <end position="2767"/>
    </location>
</feature>
<evidence type="ECO:0000259" key="6">
    <source>
        <dbReference type="SMART" id="SM00560"/>
    </source>
</evidence>
<keyword evidence="3" id="KW-0677">Repeat</keyword>
<dbReference type="InterPro" id="IPR015915">
    <property type="entry name" value="Kelch-typ_b-propeller"/>
</dbReference>
<sequence length="2767" mass="294610">MKTLIAMRYLIVVLALSVGLAGTRALAQGEDEVLQRFDCKMALTWRPAAQRFAFVSDDITVVTACTYENFMWHHVVVSIDEQGKGQLVVDGKAQVLLNEDLTSHAGGEYFQTGTYPNKCPTGSADDCCTMRVASKCSDPGKYNDFDGIVDELGVWKRPLSVEEVADAMFKAPAYLPSTQVVAPTSNQTNTASGRVLWGKFNQACSNSVTDGPLSIVGLGGSAKYVYNGVPWLAPEVTTVPAEIPLDGGLEITVKGVGLAKSPFTHCVLVHPDPMGYYGEASNADTLAGSTSANGRLGYDAFSFNSVTYSHARAADGPAAEAGTRGGKIPSFQVHATSQLLGFHDTMKCSVPKASNIAEGYRLAVSNDGGMTVGNTKPTVAKEFSVEFDGTVTLTGSGTPSQSSLFTVSLWVYPKKNVITSTVVELGSPQSPFGLYFENGLLVVRDSPLGGQGVAYVPMSLNTWHYLQLSVGPVGVQGNQLTARLDGMAFHGPTGFRSSSPKLSTIGTGYHGYIDELKIYDEHISDMSVAFTRELSPLKSIVATYYRFNGNLKNAVEGRQSSEDIITTESSVTYSSHFAPWEPTVVYSVNNQVVKDGVGSVPYAVLGGTMEVTGYNFAESEFLRCKFGAASEGAARMALLDQYNQSAHECSVPSAGQVLVGEAGETRTDGREFTKHFYPSFEFSGSSSLSFDPASKTDSKVVCELSFDPSEYTTQSFSVVNSNGFGDISGPTLSKLDVQSSGNSLKCNGPLDFGNILSEDLSTYAVSFWTWVPEGGSATNQIVLSFEAENTVHGSVVFNGEAFSYYDDNILNTGTTQSALETDMWHFVVLSIDAEGEGRLYVDCDLTSAFTTASRPPKDSRLHVCGSSSKVDELPYYQGLVDEIKIFKDFSDKQTLCPAAFTDKTNALAHYSMNLVPLDVGAPVLVDEMQGGFITGRKTHVDTFLLDKLQLVKASAPWEDPHHTTEDVDSILHGGKTTVKVSGINLAPSPFFRIRSKDGTIPSISTSKEAQSIASASILVDGQCYEDSSLEITNNFHTSSGVTKTFDSFVGVVNLFDGLVEHFTLDGSEENRDLIQKSATRLPVSLPVADLNARTICAWVLLEDYIDVHVDSAGWKFVCHTEDESSSLVYLNGYLANGEVAAFYENIMVSFKETGKAFGDHSGLIDDMWVYNRVLSACEVEARYYTTDYALASDQDDTATLPSTGPLGATTEMTIEAWIKPLDVDGLHVIARSKNENEVSFYIVDGSLALSVSSKACTCTACPEKHEHISDKARVTADRWSHVAASYDGSSMSFYVDGVVKDTVPMSGVGKVIDSGGLTMATSQMGLNLGFESFKGLLHSMAVFSAARTAEQVKLDASCPQKDTSGVSLISFNEDNSAGFHQNLANASYSDPVDSQTMTLNLKSPVASGSTVSFAAVARSACGKMAMAGGMELGAVLSKGAFQANLALSDAGDGNYHGVLDAKGLACGDYKLTVAPSNLVDVPVSIVPGETVAHMSEIVVPTTVECFGIPRTVSLVAKDANGCPVLTGGDSFKIHITGPHSVTIDAQYTGADGIYTGTFTPEIPGAYSMSGELLSGPDQGIIGQEADLNSTKFVCMDVCMGRSKEFSGTDSIIFSEGSSLDLDVAYDEMTIDFWLNAGLTIGREALLLVKTSAESGSSKGYSVSLDPTFNTLSISLYTSLGEYRSLTVPSLALQGKGWYHIAITYTGTELSAYGNGNKIAAISYDTKKAVHSNPYSHPLEIGQGFVGLMDEIKFWKVALTPEEIHESMYCPPYKKLKDLATYFHFNQNGLANVVTTNGHVTIAGTTTHNGFEATPVKSSSANPFAVAGVTAKVVSGEMSLKYSTVSFDVNTYEAGVTGPLLSNGTGDVVSKSTAPVFKITARDQCGYHYTKGESVFSAFATPLTNKFSDESISSVDLAGAPASSVFPVSVEGIPKDVSLASSGFVCSSGVPSGAYPSISNEYYGVIDVEKAGRVKVAVNGLAEEIVEMVPSQPKSLSIDKKYDMESGLLGSVDFSVLDEGSNVILDEYDMDVSFIVSMTQYANIPTSTTFSDGHYKLYFIPPVAGVYAMTIKIKDQPSISGYELLTIQPGAAKPVIVEGYSAGGGAGSDAFEHAALVKGNSLVTFGGGNRNSFSYSNDVWELENYNVGSSLLSNGLLGFMKRFEVSGAQGEDLVVGLVVNTEEAIASGKMTSSCSDLYFTNAHDHKMKLSHAINPSPGCGAKDTIVYVKIPAAMLSTGSALVDLFHGGNLESSESPEDVYAFHAGFEGAGTGSSLAAYCGASTVQHSTSSKNPYMGSSSLRVSGSSDSLELLLGPAADSTKYKLQAYLYDSGLPTSSSHFLALNGLFVGSTCSAHQGGADTGPLVAFGIHTACHSSKYCIYDSGSWTSSAARRYPHWVLLEVESDGQTLQMSIDGSVVLTREAMSLSKAYLSVGSIVDQSTTGFWDEISVVTRPGESTAVTEVHSGPALFSPHTQWKKLEASGTKPPERLGHTAVLLSENHMAVFGGERNTHLFNDIHVFSFDQLAWTSVSPYEGPDSARPRARYDHIAWTWGGEMFIHGGLTYGGEVLDDLWHFNFDTGVWKEITSLTGSELSLLGKRFGHSVAERSGTFYIFGGYSAGGSTNDFFSVTMPSSGLDSTGAGPPDGFGNPVYDQFIPTGLTAGMNISGDSLSVKKLESSSLPPRFAHSSFVDGESIYIIGGNDEDNSQMQDLWAYNVASGQWTKTQIEGSASCEAVAFSSTGGYMVLGGKCGSSLLPGGDTHLLHLPL</sequence>